<dbReference type="AlphaFoldDB" id="A0A5N6MS40"/>
<evidence type="ECO:0000256" key="7">
    <source>
        <dbReference type="SAM" id="MobiDB-lite"/>
    </source>
</evidence>
<keyword evidence="2 6" id="KW-0808">Transferase</keyword>
<keyword evidence="5" id="KW-0067">ATP-binding</keyword>
<keyword evidence="4 9" id="KW-0418">Kinase</keyword>
<gene>
    <name evidence="9" type="ORF">GD627_00420</name>
</gene>
<organism evidence="9 10">
    <name type="scientific">Arthrobacter yangruifuii</name>
    <dbReference type="NCBI Taxonomy" id="2606616"/>
    <lineage>
        <taxon>Bacteria</taxon>
        <taxon>Bacillati</taxon>
        <taxon>Actinomycetota</taxon>
        <taxon>Actinomycetes</taxon>
        <taxon>Micrococcales</taxon>
        <taxon>Micrococcaceae</taxon>
        <taxon>Arthrobacter</taxon>
    </lineage>
</organism>
<comment type="similarity">
    <text evidence="1">Belongs to the carbohydrate kinase PfkB family.</text>
</comment>
<dbReference type="PANTHER" id="PTHR46566:SF5">
    <property type="entry name" value="1-PHOSPHOFRUCTOKINASE"/>
    <property type="match status" value="1"/>
</dbReference>
<dbReference type="RefSeq" id="WP_152270915.1">
    <property type="nucleotide sequence ID" value="NZ_VTFX01000001.1"/>
</dbReference>
<comment type="caution">
    <text evidence="9">The sequence shown here is derived from an EMBL/GenBank/DDBJ whole genome shotgun (WGS) entry which is preliminary data.</text>
</comment>
<protein>
    <submittedName>
        <fullName evidence="9">Hexose kinase</fullName>
        <ecNumber evidence="9">2.7.1.-</ecNumber>
    </submittedName>
</protein>
<evidence type="ECO:0000256" key="1">
    <source>
        <dbReference type="ARBA" id="ARBA00010688"/>
    </source>
</evidence>
<accession>A0A5N6MS40</accession>
<proteinExistence type="inferred from homology"/>
<evidence type="ECO:0000259" key="8">
    <source>
        <dbReference type="Pfam" id="PF00294"/>
    </source>
</evidence>
<keyword evidence="10" id="KW-1185">Reference proteome</keyword>
<feature type="region of interest" description="Disordered" evidence="7">
    <location>
        <begin position="318"/>
        <end position="352"/>
    </location>
</feature>
<evidence type="ECO:0000256" key="5">
    <source>
        <dbReference type="ARBA" id="ARBA00022840"/>
    </source>
</evidence>
<dbReference type="PROSITE" id="PS00584">
    <property type="entry name" value="PFKB_KINASES_2"/>
    <property type="match status" value="1"/>
</dbReference>
<dbReference type="Gene3D" id="3.40.1190.20">
    <property type="match status" value="1"/>
</dbReference>
<dbReference type="InterPro" id="IPR029056">
    <property type="entry name" value="Ribokinase-like"/>
</dbReference>
<evidence type="ECO:0000256" key="4">
    <source>
        <dbReference type="ARBA" id="ARBA00022777"/>
    </source>
</evidence>
<feature type="compositionally biased region" description="Low complexity" evidence="7">
    <location>
        <begin position="327"/>
        <end position="352"/>
    </location>
</feature>
<dbReference type="EMBL" id="VTFX01000001">
    <property type="protein sequence ID" value="KAD4059613.1"/>
    <property type="molecule type" value="Genomic_DNA"/>
</dbReference>
<feature type="domain" description="Carbohydrate kinase PfkB" evidence="8">
    <location>
        <begin position="24"/>
        <end position="306"/>
    </location>
</feature>
<dbReference type="PANTHER" id="PTHR46566">
    <property type="entry name" value="1-PHOSPHOFRUCTOKINASE-RELATED"/>
    <property type="match status" value="1"/>
</dbReference>
<dbReference type="GO" id="GO:0005829">
    <property type="term" value="C:cytosol"/>
    <property type="evidence" value="ECO:0007669"/>
    <property type="project" value="TreeGrafter"/>
</dbReference>
<dbReference type="Proteomes" id="UP000326852">
    <property type="component" value="Unassembled WGS sequence"/>
</dbReference>
<evidence type="ECO:0000256" key="6">
    <source>
        <dbReference type="PIRNR" id="PIRNR000535"/>
    </source>
</evidence>
<dbReference type="InterPro" id="IPR011611">
    <property type="entry name" value="PfkB_dom"/>
</dbReference>
<dbReference type="InterPro" id="IPR002173">
    <property type="entry name" value="Carboh/pur_kinase_PfkB_CS"/>
</dbReference>
<name>A0A5N6MS40_9MICC</name>
<evidence type="ECO:0000313" key="10">
    <source>
        <dbReference type="Proteomes" id="UP000326852"/>
    </source>
</evidence>
<evidence type="ECO:0000313" key="9">
    <source>
        <dbReference type="EMBL" id="KAD4059613.1"/>
    </source>
</evidence>
<evidence type="ECO:0000256" key="3">
    <source>
        <dbReference type="ARBA" id="ARBA00022741"/>
    </source>
</evidence>
<dbReference type="SUPFAM" id="SSF53613">
    <property type="entry name" value="Ribokinase-like"/>
    <property type="match status" value="1"/>
</dbReference>
<dbReference type="GO" id="GO:0005524">
    <property type="term" value="F:ATP binding"/>
    <property type="evidence" value="ECO:0007669"/>
    <property type="project" value="UniProtKB-KW"/>
</dbReference>
<dbReference type="NCBIfam" id="TIGR03168">
    <property type="entry name" value="1-PFK"/>
    <property type="match status" value="1"/>
</dbReference>
<keyword evidence="3" id="KW-0547">Nucleotide-binding</keyword>
<dbReference type="EC" id="2.7.1.-" evidence="9"/>
<dbReference type="Pfam" id="PF00294">
    <property type="entry name" value="PfkB"/>
    <property type="match status" value="1"/>
</dbReference>
<dbReference type="CDD" id="cd01164">
    <property type="entry name" value="FruK_PfkB_like"/>
    <property type="match status" value="1"/>
</dbReference>
<reference evidence="9 10" key="1">
    <citation type="submission" date="2019-08" db="EMBL/GenBank/DDBJ databases">
        <title>Arthrobacter sp. nov., isolated from plateau pika and Tibetan wild ass.</title>
        <authorList>
            <person name="Ge Y."/>
        </authorList>
    </citation>
    <scope>NUCLEOTIDE SEQUENCE [LARGE SCALE GENOMIC DNA]</scope>
    <source>
        <strain evidence="9 10">785</strain>
    </source>
</reference>
<evidence type="ECO:0000256" key="2">
    <source>
        <dbReference type="ARBA" id="ARBA00022679"/>
    </source>
</evidence>
<sequence length="352" mass="34648">MILTLTANPSLDRTVSLPGRLERGAVQRAVAAGEEPGGKGVNVSRALTVSGVRSMAVLPGADSDPVMAGLRLAGVQYLNLPIEAPLRSNITLTEPDGTTTKVNAPGPALKPVEQEALITLLVGACTAAGAGSVSWLVLAGSLPPEVPPDFYASVAHAVRDRLGDQAPRIAIDSSGPPLMGALLHGAAPDLLKPNAEELSEAAGFSSEEALEADPLLAARAAGMLIERGVGAVLATLGAKGALLVSARGSWLATRPPVQARSTVGAGDSALAGYLLAEVAGGAPPDCLRQAVAHGAAAASLPGTTVPAVAATDPGAVTITPLGGPGGTDSTTPGTAAAGSAAPAPSLSSKEES</sequence>
<dbReference type="InterPro" id="IPR017583">
    <property type="entry name" value="Tagatose/fructose_Pkinase"/>
</dbReference>
<dbReference type="GO" id="GO:0008443">
    <property type="term" value="F:phosphofructokinase activity"/>
    <property type="evidence" value="ECO:0007669"/>
    <property type="project" value="TreeGrafter"/>
</dbReference>
<dbReference type="PIRSF" id="PIRSF000535">
    <property type="entry name" value="1PFK/6PFK/LacC"/>
    <property type="match status" value="1"/>
</dbReference>